<dbReference type="RefSeq" id="WP_013297404.1">
    <property type="nucleotide sequence ID" value="NC_014410.1"/>
</dbReference>
<keyword evidence="4" id="KW-1185">Reference proteome</keyword>
<feature type="domain" description="YcdB/YcdC repeated" evidence="2">
    <location>
        <begin position="288"/>
        <end position="423"/>
    </location>
</feature>
<dbReference type="Pfam" id="PF16244">
    <property type="entry name" value="DUF4901"/>
    <property type="match status" value="2"/>
</dbReference>
<evidence type="ECO:0000313" key="3">
    <source>
        <dbReference type="EMBL" id="ADL68435.1"/>
    </source>
</evidence>
<dbReference type="EMBL" id="CP002171">
    <property type="protein sequence ID" value="ADL68435.1"/>
    <property type="molecule type" value="Genomic_DNA"/>
</dbReference>
<reference evidence="3 4" key="1">
    <citation type="submission" date="2010-08" db="EMBL/GenBank/DDBJ databases">
        <title>Complete sequence of Thermoanaerobacterium thermosaccharolyticum DSM 571.</title>
        <authorList>
            <consortium name="US DOE Joint Genome Institute"/>
            <person name="Lucas S."/>
            <person name="Copeland A."/>
            <person name="Lapidus A."/>
            <person name="Cheng J.-F."/>
            <person name="Bruce D."/>
            <person name="Goodwin L."/>
            <person name="Pitluck S."/>
            <person name="Teshima H."/>
            <person name="Detter J.C."/>
            <person name="Han C."/>
            <person name="Tapia R."/>
            <person name="Land M."/>
            <person name="Hauser L."/>
            <person name="Chang Y.-J."/>
            <person name="Jeffries C."/>
            <person name="Kyrpides N."/>
            <person name="Ivanova N."/>
            <person name="Mikhailova N."/>
            <person name="Hemme C.L."/>
            <person name="Woyke T."/>
        </authorList>
    </citation>
    <scope>NUCLEOTIDE SEQUENCE [LARGE SCALE GENOMIC DNA]</scope>
    <source>
        <strain evidence="4">ATCC 7956 / DSM 571 / NCIMB 9385 / NCA 3814 / NCTC 13789 / WDCM 00135 / 2032</strain>
    </source>
</reference>
<dbReference type="AlphaFoldDB" id="D9TME7"/>
<keyword evidence="1" id="KW-0732">Signal</keyword>
<dbReference type="Proteomes" id="UP000001626">
    <property type="component" value="Chromosome"/>
</dbReference>
<feature type="domain" description="YcdB/YcdC repeated" evidence="2">
    <location>
        <begin position="47"/>
        <end position="177"/>
    </location>
</feature>
<dbReference type="KEGG" id="ttm:Tthe_0897"/>
<dbReference type="InterPro" id="IPR032599">
    <property type="entry name" value="YcdB/YcdC_rep_domain"/>
</dbReference>
<name>D9TME7_THETC</name>
<dbReference type="eggNOG" id="ENOG502ZA5A">
    <property type="taxonomic scope" value="Bacteria"/>
</dbReference>
<proteinExistence type="predicted"/>
<feature type="chain" id="PRO_5003129236" evidence="1">
    <location>
        <begin position="23"/>
        <end position="489"/>
    </location>
</feature>
<dbReference type="HOGENOM" id="CLU_562489_0_0_9"/>
<evidence type="ECO:0000256" key="1">
    <source>
        <dbReference type="SAM" id="SignalP"/>
    </source>
</evidence>
<organism evidence="3 4">
    <name type="scientific">Thermoanaerobacterium thermosaccharolyticum (strain ATCC 7956 / DSM 571 / NCIMB 9385 / NCA 3814 / NCTC 13789 / WDCM 00135 / 2032)</name>
    <name type="common">Clostridium thermosaccharolyticum</name>
    <dbReference type="NCBI Taxonomy" id="580327"/>
    <lineage>
        <taxon>Bacteria</taxon>
        <taxon>Bacillati</taxon>
        <taxon>Bacillota</taxon>
        <taxon>Clostridia</taxon>
        <taxon>Thermoanaerobacterales</taxon>
        <taxon>Thermoanaerobacteraceae</taxon>
        <taxon>Thermoanaerobacterium</taxon>
    </lineage>
</organism>
<sequence length="489" mass="56105">MKKITAIILMFIILTGAFNVYAAQIDNIITKEKAISIVKDKLGDIKYDNLNVQYREFTNKDSVWILSYTKNDIFENTSITLNAKTGDIIRYNFISDYNGSKNLNRNDAKKIADEFLNKVKPTKLSKYKFDSAHENDTYREYNFKWRREENGVKFLYDTINVSVDKKTGYVTHYTYDWTEGDLPTLKNVIDINEATKLFKGYLRPRLVYTIIYDKNKGDVKLVYVSPSPQYMINAYTGDIIDINGTKVELKNTGEGNEGKITLDKFYNKSSKPVTKDEAYNIASKYASKDYELKNTAYIEKYAGLDLNVWTFAWNKVNGIGYLHVAVNANTGNVVDVLKSTKSDLSLSISRETALKKAESFIKDNFKDIVPYLDFRSNTENQTGEEVYGYHFVFPLKQYNIPFINNGITVDVDGKGNVSAYTYKNYDIPIPMPSNIMTQDEITDKYLKNGNFSLKYYKPEGKDIIPVYTVDDPIYSNLIDAISGEIIKPY</sequence>
<feature type="signal peptide" evidence="1">
    <location>
        <begin position="1"/>
        <end position="22"/>
    </location>
</feature>
<dbReference type="OrthoDB" id="2473368at2"/>
<dbReference type="STRING" id="580327.Tthe_0897"/>
<protein>
    <submittedName>
        <fullName evidence="3">Propeptide PepSY amd peptidase M4</fullName>
    </submittedName>
</protein>
<accession>D9TME7</accession>
<evidence type="ECO:0000313" key="4">
    <source>
        <dbReference type="Proteomes" id="UP000001626"/>
    </source>
</evidence>
<dbReference type="GeneID" id="93863763"/>
<gene>
    <name evidence="3" type="ordered locus">Tthe_0897</name>
</gene>
<evidence type="ECO:0000259" key="2">
    <source>
        <dbReference type="Pfam" id="PF16244"/>
    </source>
</evidence>